<feature type="transmembrane region" description="Helical" evidence="1">
    <location>
        <begin position="306"/>
        <end position="324"/>
    </location>
</feature>
<keyword evidence="1" id="KW-1133">Transmembrane helix</keyword>
<sequence length="462" mass="51280">MTAWLAGTQDSDGVLTALISTQKLTWYFWGQDRLLNLLPALAAPFRDPELNLRVQVFLRFALAFLSPLGVVCVFRGSWRFAVLLVATTQCLLAFALSQYGAFNMWAQHNPYGTSFVLFALALWVCVNGKASWRWGAAFFVLFLAYAVNLALVVWAVPFLAVAMVFGVRDRRLLGAVLLLNLVSILAAWLHSQWFGEPVTKFALHPSWEAVQAGYQSFFNEVDVRLLCALFVAAVVVAAIRRSRETMMAILVAIGMFVAIGALSCLQWLQDGVYSIRYFLTFLTVFVSCCVYILLREFPLAFGSLRRQAIAAAALFFAMFSFAFHGLSQTPWALVGEPWRESSEAAAHVAVDAHAALIVGDFWHVWPAVMEARSQLRRTGQARERMYGMTFRAHALREKIDRLFADRPHGVLSLCLQASVDDCVKTTNSFGQLARPVVADASSIRPVTIAGTTAYLVVLRPTG</sequence>
<keyword evidence="1" id="KW-0472">Membrane</keyword>
<dbReference type="RefSeq" id="WP_266149783.1">
    <property type="nucleotide sequence ID" value="NZ_CP064028.1"/>
</dbReference>
<evidence type="ECO:0000313" key="3">
    <source>
        <dbReference type="Proteomes" id="UP001595961"/>
    </source>
</evidence>
<feature type="transmembrane region" description="Helical" evidence="1">
    <location>
        <begin position="246"/>
        <end position="268"/>
    </location>
</feature>
<keyword evidence="1" id="KW-0812">Transmembrane</keyword>
<evidence type="ECO:0000256" key="1">
    <source>
        <dbReference type="SAM" id="Phobius"/>
    </source>
</evidence>
<evidence type="ECO:0000313" key="2">
    <source>
        <dbReference type="EMBL" id="MFC4525301.1"/>
    </source>
</evidence>
<comment type="caution">
    <text evidence="2">The sequence shown here is derived from an EMBL/GenBank/DDBJ whole genome shotgun (WGS) entry which is preliminary data.</text>
</comment>
<feature type="transmembrane region" description="Helical" evidence="1">
    <location>
        <begin position="172"/>
        <end position="191"/>
    </location>
</feature>
<dbReference type="EMBL" id="JBHSGA010000003">
    <property type="protein sequence ID" value="MFC4525301.1"/>
    <property type="molecule type" value="Genomic_DNA"/>
</dbReference>
<protein>
    <submittedName>
        <fullName evidence="2">Uncharacterized protein</fullName>
    </submittedName>
</protein>
<feature type="transmembrane region" description="Helical" evidence="1">
    <location>
        <begin position="136"/>
        <end position="165"/>
    </location>
</feature>
<gene>
    <name evidence="2" type="ORF">ACFO5W_01515</name>
</gene>
<feature type="transmembrane region" description="Helical" evidence="1">
    <location>
        <begin position="223"/>
        <end position="239"/>
    </location>
</feature>
<feature type="transmembrane region" description="Helical" evidence="1">
    <location>
        <begin position="56"/>
        <end position="74"/>
    </location>
</feature>
<proteinExistence type="predicted"/>
<reference evidence="3" key="1">
    <citation type="journal article" date="2019" name="Int. J. Syst. Evol. Microbiol.">
        <title>The Global Catalogue of Microorganisms (GCM) 10K type strain sequencing project: providing services to taxonomists for standard genome sequencing and annotation.</title>
        <authorList>
            <consortium name="The Broad Institute Genomics Platform"/>
            <consortium name="The Broad Institute Genome Sequencing Center for Infectious Disease"/>
            <person name="Wu L."/>
            <person name="Ma J."/>
        </authorList>
    </citation>
    <scope>NUCLEOTIDE SEQUENCE [LARGE SCALE GENOMIC DNA]</scope>
    <source>
        <strain evidence="3">CCM 4481</strain>
    </source>
</reference>
<organism evidence="2 3">
    <name type="scientific">Dyella halodurans</name>
    <dbReference type="NCBI Taxonomy" id="1920171"/>
    <lineage>
        <taxon>Bacteria</taxon>
        <taxon>Pseudomonadati</taxon>
        <taxon>Pseudomonadota</taxon>
        <taxon>Gammaproteobacteria</taxon>
        <taxon>Lysobacterales</taxon>
        <taxon>Rhodanobacteraceae</taxon>
        <taxon>Dyella</taxon>
    </lineage>
</organism>
<feature type="transmembrane region" description="Helical" evidence="1">
    <location>
        <begin position="80"/>
        <end position="99"/>
    </location>
</feature>
<feature type="transmembrane region" description="Helical" evidence="1">
    <location>
        <begin position="274"/>
        <end position="294"/>
    </location>
</feature>
<name>A0ABV9BX26_9GAMM</name>
<accession>A0ABV9BX26</accession>
<dbReference type="Proteomes" id="UP001595961">
    <property type="component" value="Unassembled WGS sequence"/>
</dbReference>
<keyword evidence="3" id="KW-1185">Reference proteome</keyword>